<dbReference type="EMBL" id="JAFNEN010001930">
    <property type="protein sequence ID" value="KAG8173267.1"/>
    <property type="molecule type" value="Genomic_DNA"/>
</dbReference>
<feature type="region of interest" description="Disordered" evidence="1">
    <location>
        <begin position="1"/>
        <end position="32"/>
    </location>
</feature>
<keyword evidence="3" id="KW-1185">Reference proteome</keyword>
<accession>A0AAV6TNA2</accession>
<comment type="caution">
    <text evidence="2">The sequence shown here is derived from an EMBL/GenBank/DDBJ whole genome shotgun (WGS) entry which is preliminary data.</text>
</comment>
<organism evidence="2 3">
    <name type="scientific">Oedothorax gibbosus</name>
    <dbReference type="NCBI Taxonomy" id="931172"/>
    <lineage>
        <taxon>Eukaryota</taxon>
        <taxon>Metazoa</taxon>
        <taxon>Ecdysozoa</taxon>
        <taxon>Arthropoda</taxon>
        <taxon>Chelicerata</taxon>
        <taxon>Arachnida</taxon>
        <taxon>Araneae</taxon>
        <taxon>Araneomorphae</taxon>
        <taxon>Entelegynae</taxon>
        <taxon>Araneoidea</taxon>
        <taxon>Linyphiidae</taxon>
        <taxon>Erigoninae</taxon>
        <taxon>Oedothorax</taxon>
    </lineage>
</organism>
<gene>
    <name evidence="2" type="ORF">JTE90_000996</name>
</gene>
<dbReference type="AlphaFoldDB" id="A0AAV6TNA2"/>
<protein>
    <submittedName>
        <fullName evidence="2">Uncharacterized protein</fullName>
    </submittedName>
</protein>
<sequence length="82" mass="9439">MSDSGRGESTPGDNNREDGKPEGRPLQPPPPPWFRSFVEFGLRSMRTLRADLREGNLGEAYQRYSHRAEEEVSRVVIWLTYC</sequence>
<proteinExistence type="predicted"/>
<evidence type="ECO:0000256" key="1">
    <source>
        <dbReference type="SAM" id="MobiDB-lite"/>
    </source>
</evidence>
<dbReference type="Proteomes" id="UP000827092">
    <property type="component" value="Unassembled WGS sequence"/>
</dbReference>
<reference evidence="2 3" key="1">
    <citation type="journal article" date="2022" name="Nat. Ecol. Evol.">
        <title>A masculinizing supergene underlies an exaggerated male reproductive morph in a spider.</title>
        <authorList>
            <person name="Hendrickx F."/>
            <person name="De Corte Z."/>
            <person name="Sonet G."/>
            <person name="Van Belleghem S.M."/>
            <person name="Kostlbacher S."/>
            <person name="Vangestel C."/>
        </authorList>
    </citation>
    <scope>NUCLEOTIDE SEQUENCE [LARGE SCALE GENOMIC DNA]</scope>
    <source>
        <strain evidence="2">W744_W776</strain>
    </source>
</reference>
<feature type="compositionally biased region" description="Basic and acidic residues" evidence="1">
    <location>
        <begin position="14"/>
        <end position="23"/>
    </location>
</feature>
<evidence type="ECO:0000313" key="2">
    <source>
        <dbReference type="EMBL" id="KAG8173267.1"/>
    </source>
</evidence>
<evidence type="ECO:0000313" key="3">
    <source>
        <dbReference type="Proteomes" id="UP000827092"/>
    </source>
</evidence>
<name>A0AAV6TNA2_9ARAC</name>